<evidence type="ECO:0000313" key="12">
    <source>
        <dbReference type="Proteomes" id="UP000777265"/>
    </source>
</evidence>
<dbReference type="Pfam" id="PF02770">
    <property type="entry name" value="Acyl-CoA_dh_M"/>
    <property type="match status" value="1"/>
</dbReference>
<dbReference type="InterPro" id="IPR013786">
    <property type="entry name" value="AcylCoA_DH/ox_N"/>
</dbReference>
<dbReference type="EMBL" id="JAAYEE010000131">
    <property type="protein sequence ID" value="NLW35418.1"/>
    <property type="molecule type" value="Genomic_DNA"/>
</dbReference>
<dbReference type="Proteomes" id="UP000777265">
    <property type="component" value="Unassembled WGS sequence"/>
</dbReference>
<comment type="cofactor">
    <cofactor evidence="1 7">
        <name>FAD</name>
        <dbReference type="ChEBI" id="CHEBI:57692"/>
    </cofactor>
</comment>
<evidence type="ECO:0000256" key="5">
    <source>
        <dbReference type="ARBA" id="ARBA00022827"/>
    </source>
</evidence>
<dbReference type="GO" id="GO:0003995">
    <property type="term" value="F:acyl-CoA dehydrogenase activity"/>
    <property type="evidence" value="ECO:0007669"/>
    <property type="project" value="TreeGrafter"/>
</dbReference>
<keyword evidence="4 7" id="KW-0285">Flavoprotein</keyword>
<dbReference type="Gene3D" id="2.40.110.10">
    <property type="entry name" value="Butyryl-CoA Dehydrogenase, subunit A, domain 2"/>
    <property type="match status" value="1"/>
</dbReference>
<dbReference type="InterPro" id="IPR009100">
    <property type="entry name" value="AcylCoA_DH/oxidase_NM_dom_sf"/>
</dbReference>
<dbReference type="InterPro" id="IPR037069">
    <property type="entry name" value="AcylCoA_DH/ox_N_sf"/>
</dbReference>
<evidence type="ECO:0000259" key="8">
    <source>
        <dbReference type="Pfam" id="PF00441"/>
    </source>
</evidence>
<reference evidence="11" key="2">
    <citation type="submission" date="2020-01" db="EMBL/GenBank/DDBJ databases">
        <authorList>
            <person name="Campanaro S."/>
        </authorList>
    </citation>
    <scope>NUCLEOTIDE SEQUENCE</scope>
    <source>
        <strain evidence="11">AS06rmzACSIP_7</strain>
    </source>
</reference>
<evidence type="ECO:0000259" key="9">
    <source>
        <dbReference type="Pfam" id="PF02770"/>
    </source>
</evidence>
<dbReference type="GO" id="GO:0050660">
    <property type="term" value="F:flavin adenine dinucleotide binding"/>
    <property type="evidence" value="ECO:0007669"/>
    <property type="project" value="InterPro"/>
</dbReference>
<dbReference type="PANTHER" id="PTHR43884">
    <property type="entry name" value="ACYL-COA DEHYDROGENASE"/>
    <property type="match status" value="1"/>
</dbReference>
<dbReference type="InterPro" id="IPR006091">
    <property type="entry name" value="Acyl-CoA_Oxase/DH_mid-dom"/>
</dbReference>
<feature type="domain" description="Acyl-CoA dehydrogenase/oxidase N-terminal" evidence="10">
    <location>
        <begin position="45"/>
        <end position="153"/>
    </location>
</feature>
<evidence type="ECO:0000313" key="11">
    <source>
        <dbReference type="EMBL" id="NLW35418.1"/>
    </source>
</evidence>
<evidence type="ECO:0008006" key="13">
    <source>
        <dbReference type="Google" id="ProtNLM"/>
    </source>
</evidence>
<dbReference type="Pfam" id="PF02771">
    <property type="entry name" value="Acyl-CoA_dh_N"/>
    <property type="match status" value="1"/>
</dbReference>
<evidence type="ECO:0000256" key="6">
    <source>
        <dbReference type="ARBA" id="ARBA00023002"/>
    </source>
</evidence>
<sequence>MTKNHALGRKNLIGRITQYCYNESWGISAWHNTKRVTDMYIDNDLKDVEKAVSEFCEKELELEYLQKLEDEHKYPRELYEKIGELGFIGVGFSEDIGGSGYGALGHVITIKEICRRLPGMGMALSLGYIPGFVVDVYGTTKQREKYVAPMIEGRYVSAISVTEPDSGSDIGSIRTRIEEKQDYFAVNGSKVFTTNAGYADFYTLLAKDENGLTAIIFDKEVIEKNGPKRFEFNDLGKKMGINTTTSGELVFTDFQIPKDNVVGRRGKGKKIVLDGFELGRIVIAAQAFGSMLYGYEKAFSYAKKRRQFGRPIMKFQSVEHDLVDMYVEIEKCRNLLYKAAWLYDRKDPESKKYSSMVKLTIPEGAIEILNRCIDILGGYGYMRDQGLEGALRDVRITSIYEGTSNIQKNTIAKLL</sequence>
<comment type="caution">
    <text evidence="11">The sequence shown here is derived from an EMBL/GenBank/DDBJ whole genome shotgun (WGS) entry which is preliminary data.</text>
</comment>
<proteinExistence type="inferred from homology"/>
<organism evidence="11 12">
    <name type="scientific">Syntrophorhabdus aromaticivorans</name>
    <dbReference type="NCBI Taxonomy" id="328301"/>
    <lineage>
        <taxon>Bacteria</taxon>
        <taxon>Pseudomonadati</taxon>
        <taxon>Thermodesulfobacteriota</taxon>
        <taxon>Syntrophorhabdia</taxon>
        <taxon>Syntrophorhabdales</taxon>
        <taxon>Syntrophorhabdaceae</taxon>
        <taxon>Syntrophorhabdus</taxon>
    </lineage>
</organism>
<dbReference type="InterPro" id="IPR036250">
    <property type="entry name" value="AcylCo_DH-like_C"/>
</dbReference>
<evidence type="ECO:0000256" key="3">
    <source>
        <dbReference type="ARBA" id="ARBA00011881"/>
    </source>
</evidence>
<dbReference type="Gene3D" id="1.20.140.10">
    <property type="entry name" value="Butyryl-CoA Dehydrogenase, subunit A, domain 3"/>
    <property type="match status" value="1"/>
</dbReference>
<protein>
    <recommendedName>
        <fullName evidence="13">Acyl-CoA dehydrogenase</fullName>
    </recommendedName>
</protein>
<keyword evidence="5 7" id="KW-0274">FAD</keyword>
<dbReference type="AlphaFoldDB" id="A0A971S0T9"/>
<evidence type="ECO:0000259" key="10">
    <source>
        <dbReference type="Pfam" id="PF02771"/>
    </source>
</evidence>
<dbReference type="InterPro" id="IPR046373">
    <property type="entry name" value="Acyl-CoA_Oxase/DH_mid-dom_sf"/>
</dbReference>
<comment type="similarity">
    <text evidence="2 7">Belongs to the acyl-CoA dehydrogenase family.</text>
</comment>
<gene>
    <name evidence="11" type="ORF">GXY80_08050</name>
</gene>
<dbReference type="FunFam" id="1.20.140.10:FF:000001">
    <property type="entry name" value="Acyl-CoA dehydrogenase"/>
    <property type="match status" value="1"/>
</dbReference>
<dbReference type="SUPFAM" id="SSF56645">
    <property type="entry name" value="Acyl-CoA dehydrogenase NM domain-like"/>
    <property type="match status" value="1"/>
</dbReference>
<evidence type="ECO:0000256" key="2">
    <source>
        <dbReference type="ARBA" id="ARBA00009347"/>
    </source>
</evidence>
<dbReference type="InterPro" id="IPR009075">
    <property type="entry name" value="AcylCo_DH/oxidase_C"/>
</dbReference>
<comment type="subunit">
    <text evidence="3">Homotetramer.</text>
</comment>
<keyword evidence="6 7" id="KW-0560">Oxidoreductase</keyword>
<dbReference type="SUPFAM" id="SSF47203">
    <property type="entry name" value="Acyl-CoA dehydrogenase C-terminal domain-like"/>
    <property type="match status" value="1"/>
</dbReference>
<name>A0A971S0T9_9BACT</name>
<dbReference type="Gene3D" id="1.10.540.10">
    <property type="entry name" value="Acyl-CoA dehydrogenase/oxidase, N-terminal domain"/>
    <property type="match status" value="1"/>
</dbReference>
<dbReference type="Pfam" id="PF00441">
    <property type="entry name" value="Acyl-CoA_dh_1"/>
    <property type="match status" value="1"/>
</dbReference>
<evidence type="ECO:0000256" key="4">
    <source>
        <dbReference type="ARBA" id="ARBA00022630"/>
    </source>
</evidence>
<accession>A0A971S0T9</accession>
<evidence type="ECO:0000256" key="7">
    <source>
        <dbReference type="RuleBase" id="RU362125"/>
    </source>
</evidence>
<feature type="domain" description="Acyl-CoA oxidase/dehydrogenase middle" evidence="9">
    <location>
        <begin position="158"/>
        <end position="253"/>
    </location>
</feature>
<dbReference type="PANTHER" id="PTHR43884:SF12">
    <property type="entry name" value="ISOVALERYL-COA DEHYDROGENASE, MITOCHONDRIAL-RELATED"/>
    <property type="match status" value="1"/>
</dbReference>
<feature type="domain" description="Acyl-CoA dehydrogenase/oxidase C-terminal" evidence="8">
    <location>
        <begin position="266"/>
        <end position="413"/>
    </location>
</feature>
<reference evidence="11" key="1">
    <citation type="journal article" date="2020" name="Biotechnol. Biofuels">
        <title>New insights from the biogas microbiome by comprehensive genome-resolved metagenomics of nearly 1600 species originating from multiple anaerobic digesters.</title>
        <authorList>
            <person name="Campanaro S."/>
            <person name="Treu L."/>
            <person name="Rodriguez-R L.M."/>
            <person name="Kovalovszki A."/>
            <person name="Ziels R.M."/>
            <person name="Maus I."/>
            <person name="Zhu X."/>
            <person name="Kougias P.G."/>
            <person name="Basile A."/>
            <person name="Luo G."/>
            <person name="Schluter A."/>
            <person name="Konstantinidis K.T."/>
            <person name="Angelidaki I."/>
        </authorList>
    </citation>
    <scope>NUCLEOTIDE SEQUENCE</scope>
    <source>
        <strain evidence="11">AS06rmzACSIP_7</strain>
    </source>
</reference>
<evidence type="ECO:0000256" key="1">
    <source>
        <dbReference type="ARBA" id="ARBA00001974"/>
    </source>
</evidence>